<keyword evidence="2" id="KW-0378">Hydrolase</keyword>
<dbReference type="Proteomes" id="UP001184150">
    <property type="component" value="Unassembled WGS sequence"/>
</dbReference>
<dbReference type="EC" id="3.5.1.42" evidence="2"/>
<dbReference type="Pfam" id="PF02464">
    <property type="entry name" value="CinA"/>
    <property type="match status" value="1"/>
</dbReference>
<reference evidence="2 3" key="1">
    <citation type="submission" date="2023-07" db="EMBL/GenBank/DDBJ databases">
        <title>Sorghum-associated microbial communities from plants grown in Nebraska, USA.</title>
        <authorList>
            <person name="Schachtman D."/>
        </authorList>
    </citation>
    <scope>NUCLEOTIDE SEQUENCE [LARGE SCALE GENOMIC DNA]</scope>
    <source>
        <strain evidence="2 3">DS1027</strain>
    </source>
</reference>
<feature type="domain" description="CinA C-terminal" evidence="1">
    <location>
        <begin position="16"/>
        <end position="164"/>
    </location>
</feature>
<accession>A0ABU1MM34</accession>
<comment type="caution">
    <text evidence="2">The sequence shown here is derived from an EMBL/GenBank/DDBJ whole genome shotgun (WGS) entry which is preliminary data.</text>
</comment>
<dbReference type="InterPro" id="IPR036653">
    <property type="entry name" value="CinA-like_C"/>
</dbReference>
<name>A0ABU1MM34_9SPHN</name>
<protein>
    <submittedName>
        <fullName evidence="2">Nicotinamide-nucleotide amidase</fullName>
        <ecNumber evidence="2">3.5.1.42</ecNumber>
    </submittedName>
</protein>
<sequence>MQHGCLGDAAPLLVAAQRVLALAAEHDAAIATAESCTGGLLASLLTDIEGYGRWFDRGFVTYSAQAKSEMLGIDPVELRRHDPVSRAIAEAMARGALAHSRAGLVAAITGNAGTGGPRDEPGLAHIAVLRRDCGLLLRECHYGARPRDAVRLHLAGAALAIMADALNAARG</sequence>
<dbReference type="Gene3D" id="3.90.950.20">
    <property type="entry name" value="CinA-like"/>
    <property type="match status" value="1"/>
</dbReference>
<dbReference type="GO" id="GO:0019159">
    <property type="term" value="F:nicotinamide-nucleotide amidase activity"/>
    <property type="evidence" value="ECO:0007669"/>
    <property type="project" value="UniProtKB-EC"/>
</dbReference>
<evidence type="ECO:0000259" key="1">
    <source>
        <dbReference type="Pfam" id="PF02464"/>
    </source>
</evidence>
<dbReference type="NCBIfam" id="TIGR00199">
    <property type="entry name" value="PncC_domain"/>
    <property type="match status" value="1"/>
</dbReference>
<evidence type="ECO:0000313" key="3">
    <source>
        <dbReference type="Proteomes" id="UP001184150"/>
    </source>
</evidence>
<dbReference type="EMBL" id="JAVDRD010000005">
    <property type="protein sequence ID" value="MDR6511388.1"/>
    <property type="molecule type" value="Genomic_DNA"/>
</dbReference>
<organism evidence="2 3">
    <name type="scientific">Novosphingobium capsulatum</name>
    <dbReference type="NCBI Taxonomy" id="13688"/>
    <lineage>
        <taxon>Bacteria</taxon>
        <taxon>Pseudomonadati</taxon>
        <taxon>Pseudomonadota</taxon>
        <taxon>Alphaproteobacteria</taxon>
        <taxon>Sphingomonadales</taxon>
        <taxon>Sphingomonadaceae</taxon>
        <taxon>Novosphingobium</taxon>
    </lineage>
</organism>
<proteinExistence type="predicted"/>
<gene>
    <name evidence="2" type="ORF">J2792_002260</name>
</gene>
<dbReference type="RefSeq" id="WP_309805270.1">
    <property type="nucleotide sequence ID" value="NZ_JAVDRD010000005.1"/>
</dbReference>
<evidence type="ECO:0000313" key="2">
    <source>
        <dbReference type="EMBL" id="MDR6511388.1"/>
    </source>
</evidence>
<dbReference type="InterPro" id="IPR008136">
    <property type="entry name" value="CinA_C"/>
</dbReference>
<keyword evidence="3" id="KW-1185">Reference proteome</keyword>
<dbReference type="SUPFAM" id="SSF142433">
    <property type="entry name" value="CinA-like"/>
    <property type="match status" value="1"/>
</dbReference>